<name>A0ABS3NE98_9GAMM</name>
<sequence length="133" mass="14927">MDSQDQEERLVAARRGKWSRSGVPHRGWHCVDIEDLGSPQVECGMCESQSIRYVHHMEHPAYPEVLEVGCVCAGHMEEDVAAARTREASMITPSVTLVVRLAIQPNFISIGPVWELLCHCILKSVKQRLSVSY</sequence>
<evidence type="ECO:0000313" key="1">
    <source>
        <dbReference type="EMBL" id="MBO1518817.1"/>
    </source>
</evidence>
<dbReference type="EMBL" id="JAGDFX010000003">
    <property type="protein sequence ID" value="MBO1518817.1"/>
    <property type="molecule type" value="Genomic_DNA"/>
</dbReference>
<evidence type="ECO:0000313" key="2">
    <source>
        <dbReference type="Proteomes" id="UP000664882"/>
    </source>
</evidence>
<feature type="non-terminal residue" evidence="1">
    <location>
        <position position="133"/>
    </location>
</feature>
<gene>
    <name evidence="1" type="ORF">J3U76_04035</name>
</gene>
<accession>A0ABS3NE98</accession>
<reference evidence="1 2" key="1">
    <citation type="submission" date="2021-03" db="EMBL/GenBank/DDBJ databases">
        <title>Oceanisphaera sp. nov., isolated from the intestine.</title>
        <authorList>
            <person name="Zhao L.-H."/>
            <person name="Shi L.-F."/>
        </authorList>
    </citation>
    <scope>NUCLEOTIDE SEQUENCE [LARGE SCALE GENOMIC DNA]</scope>
    <source>
        <strain evidence="1 2">DM8</strain>
    </source>
</reference>
<dbReference type="Proteomes" id="UP000664882">
    <property type="component" value="Unassembled WGS sequence"/>
</dbReference>
<organism evidence="1 2">
    <name type="scientific">Oceanisphaera pacifica</name>
    <dbReference type="NCBI Taxonomy" id="2818389"/>
    <lineage>
        <taxon>Bacteria</taxon>
        <taxon>Pseudomonadati</taxon>
        <taxon>Pseudomonadota</taxon>
        <taxon>Gammaproteobacteria</taxon>
        <taxon>Aeromonadales</taxon>
        <taxon>Aeromonadaceae</taxon>
        <taxon>Oceanisphaera</taxon>
    </lineage>
</organism>
<keyword evidence="2" id="KW-1185">Reference proteome</keyword>
<comment type="caution">
    <text evidence="1">The sequence shown here is derived from an EMBL/GenBank/DDBJ whole genome shotgun (WGS) entry which is preliminary data.</text>
</comment>
<protein>
    <submittedName>
        <fullName evidence="1">Uncharacterized protein</fullName>
    </submittedName>
</protein>
<proteinExistence type="predicted"/>